<feature type="transmembrane region" description="Helical" evidence="5">
    <location>
        <begin position="345"/>
        <end position="363"/>
    </location>
</feature>
<reference evidence="7" key="1">
    <citation type="submission" date="2013-07" db="EMBL/GenBank/DDBJ databases">
        <title>Sub-species coevolution in mutualistic symbiosis.</title>
        <authorList>
            <person name="Murfin K."/>
            <person name="Klassen J."/>
            <person name="Lee M."/>
            <person name="Forst S."/>
            <person name="Stock P."/>
            <person name="Goodrich-Blair H."/>
        </authorList>
    </citation>
    <scope>NUCLEOTIDE SEQUENCE [LARGE SCALE GENOMIC DNA]</scope>
    <source>
        <strain evidence="7">Puntauvense</strain>
    </source>
</reference>
<feature type="transmembrane region" description="Helical" evidence="5">
    <location>
        <begin position="280"/>
        <end position="299"/>
    </location>
</feature>
<dbReference type="PANTHER" id="PTHR23502:SF35">
    <property type="entry name" value="MAJOR FACILITATOR SUPERFAMILY (MFS) PROFILE DOMAIN-CONTAINING PROTEIN"/>
    <property type="match status" value="1"/>
</dbReference>
<dbReference type="PRINTS" id="PR01035">
    <property type="entry name" value="TCRTETA"/>
</dbReference>
<dbReference type="InterPro" id="IPR020846">
    <property type="entry name" value="MFS_dom"/>
</dbReference>
<evidence type="ECO:0000313" key="7">
    <source>
        <dbReference type="EMBL" id="CDG98692.1"/>
    </source>
</evidence>
<dbReference type="Pfam" id="PF07690">
    <property type="entry name" value="MFS_1"/>
    <property type="match status" value="1"/>
</dbReference>
<dbReference type="HOGENOM" id="CLU_001265_47_1_6"/>
<evidence type="ECO:0000259" key="6">
    <source>
        <dbReference type="PROSITE" id="PS50850"/>
    </source>
</evidence>
<dbReference type="InterPro" id="IPR001958">
    <property type="entry name" value="Tet-R_TetA/multi-R_MdtG-like"/>
</dbReference>
<dbReference type="AlphaFoldDB" id="A0A077NK92"/>
<dbReference type="Proteomes" id="UP000028511">
    <property type="component" value="Unassembled WGS sequence"/>
</dbReference>
<proteinExistence type="predicted"/>
<evidence type="ECO:0000256" key="2">
    <source>
        <dbReference type="ARBA" id="ARBA00022692"/>
    </source>
</evidence>
<dbReference type="CDD" id="cd17474">
    <property type="entry name" value="MFS_YfmO_like"/>
    <property type="match status" value="1"/>
</dbReference>
<evidence type="ECO:0000256" key="3">
    <source>
        <dbReference type="ARBA" id="ARBA00022989"/>
    </source>
</evidence>
<feature type="transmembrane region" description="Helical" evidence="5">
    <location>
        <begin position="369"/>
        <end position="389"/>
    </location>
</feature>
<feature type="transmembrane region" description="Helical" evidence="5">
    <location>
        <begin position="46"/>
        <end position="67"/>
    </location>
</feature>
<dbReference type="PANTHER" id="PTHR23502">
    <property type="entry name" value="MAJOR FACILITATOR SUPERFAMILY"/>
    <property type="match status" value="1"/>
</dbReference>
<name>A0A077NK92_XENBV</name>
<dbReference type="RefSeq" id="WP_046335778.1">
    <property type="nucleotide sequence ID" value="NZ_CAWLWN010000045.1"/>
</dbReference>
<keyword evidence="2 5" id="KW-0812">Transmembrane</keyword>
<comment type="caution">
    <text evidence="7">The sequence shown here is derived from an EMBL/GenBank/DDBJ whole genome shotgun (WGS) entry which is preliminary data.</text>
</comment>
<feature type="transmembrane region" description="Helical" evidence="5">
    <location>
        <begin position="208"/>
        <end position="238"/>
    </location>
</feature>
<comment type="subcellular location">
    <subcellularLocation>
        <location evidence="1">Membrane</location>
        <topology evidence="1">Multi-pass membrane protein</topology>
    </subcellularLocation>
</comment>
<evidence type="ECO:0000256" key="4">
    <source>
        <dbReference type="ARBA" id="ARBA00023136"/>
    </source>
</evidence>
<gene>
    <name evidence="7" type="ORF">XBP1_470008</name>
</gene>
<accession>A0A077NK92</accession>
<dbReference type="GO" id="GO:0005886">
    <property type="term" value="C:plasma membrane"/>
    <property type="evidence" value="ECO:0007669"/>
    <property type="project" value="TreeGrafter"/>
</dbReference>
<feature type="transmembrane region" description="Helical" evidence="5">
    <location>
        <begin position="108"/>
        <end position="129"/>
    </location>
</feature>
<feature type="transmembrane region" description="Helical" evidence="5">
    <location>
        <begin position="79"/>
        <end position="102"/>
    </location>
</feature>
<feature type="transmembrane region" description="Helical" evidence="5">
    <location>
        <begin position="166"/>
        <end position="187"/>
    </location>
</feature>
<keyword evidence="4 5" id="KW-0472">Membrane</keyword>
<evidence type="ECO:0000256" key="1">
    <source>
        <dbReference type="ARBA" id="ARBA00004141"/>
    </source>
</evidence>
<sequence length="396" mass="44037">MNSQTSSRNLKTIFYLVCFSAFLGSLAQNIYTPVIPLIKVVFNTSLPLVNLTISAFTFVLAVMQLVYGPLIDSKGRKTVLLPSLVIFVMGSLGCAMTTDIYWLIFFRVIQAIGLGAIPVVAATIIGDLYEGQQRAKAMSTYQMLLALTPAVGPLFGGYLAELNGYVAIFQCLAIIGGLLIIGNLFWLPETKPELPTQNKKMKDHFHQILSNNISQSVFCISFMLFYCYFCLLTFLPIILSSEYHFSPADIGWMFIPMSLAMIGGSYSYRMIHQHVSQKRALIITSLLNLFIILIFAMTYSMSIAVLVTITVFYGFTLGLSMPTHATLLISEFVEERATAIGLYNFIRYTGMSAGPMISSFLLFDNHYEWIFIAGALLFALAIGLAILILKSRYQPN</sequence>
<feature type="transmembrane region" description="Helical" evidence="5">
    <location>
        <begin position="141"/>
        <end position="160"/>
    </location>
</feature>
<dbReference type="InterPro" id="IPR036259">
    <property type="entry name" value="MFS_trans_sf"/>
</dbReference>
<dbReference type="EMBL" id="CBSW010000251">
    <property type="protein sequence ID" value="CDG98692.1"/>
    <property type="molecule type" value="Genomic_DNA"/>
</dbReference>
<feature type="domain" description="Major facilitator superfamily (MFS) profile" evidence="6">
    <location>
        <begin position="13"/>
        <end position="393"/>
    </location>
</feature>
<protein>
    <recommendedName>
        <fullName evidence="6">Major facilitator superfamily (MFS) profile domain-containing protein</fullName>
    </recommendedName>
</protein>
<keyword evidence="3 5" id="KW-1133">Transmembrane helix</keyword>
<organism evidence="7 8">
    <name type="scientific">Xenorhabdus bovienii str. puntauvense</name>
    <dbReference type="NCBI Taxonomy" id="1398201"/>
    <lineage>
        <taxon>Bacteria</taxon>
        <taxon>Pseudomonadati</taxon>
        <taxon>Pseudomonadota</taxon>
        <taxon>Gammaproteobacteria</taxon>
        <taxon>Enterobacterales</taxon>
        <taxon>Morganellaceae</taxon>
        <taxon>Xenorhabdus</taxon>
    </lineage>
</organism>
<feature type="transmembrane region" description="Helical" evidence="5">
    <location>
        <begin position="311"/>
        <end position="333"/>
    </location>
</feature>
<dbReference type="GO" id="GO:0022857">
    <property type="term" value="F:transmembrane transporter activity"/>
    <property type="evidence" value="ECO:0007669"/>
    <property type="project" value="InterPro"/>
</dbReference>
<feature type="transmembrane region" description="Helical" evidence="5">
    <location>
        <begin position="12"/>
        <end position="31"/>
    </location>
</feature>
<feature type="transmembrane region" description="Helical" evidence="5">
    <location>
        <begin position="250"/>
        <end position="268"/>
    </location>
</feature>
<evidence type="ECO:0000313" key="8">
    <source>
        <dbReference type="Proteomes" id="UP000028511"/>
    </source>
</evidence>
<dbReference type="InterPro" id="IPR011701">
    <property type="entry name" value="MFS"/>
</dbReference>
<dbReference type="SUPFAM" id="SSF103473">
    <property type="entry name" value="MFS general substrate transporter"/>
    <property type="match status" value="1"/>
</dbReference>
<evidence type="ECO:0000256" key="5">
    <source>
        <dbReference type="SAM" id="Phobius"/>
    </source>
</evidence>
<dbReference type="Gene3D" id="1.20.1720.10">
    <property type="entry name" value="Multidrug resistance protein D"/>
    <property type="match status" value="1"/>
</dbReference>
<dbReference type="PROSITE" id="PS50850">
    <property type="entry name" value="MFS"/>
    <property type="match status" value="1"/>
</dbReference>